<dbReference type="CDD" id="cd06225">
    <property type="entry name" value="HAMP"/>
    <property type="match status" value="1"/>
</dbReference>
<evidence type="ECO:0000256" key="2">
    <source>
        <dbReference type="ARBA" id="ARBA00004651"/>
    </source>
</evidence>
<keyword evidence="12" id="KW-0812">Transmembrane</keyword>
<evidence type="ECO:0000256" key="9">
    <source>
        <dbReference type="ARBA" id="ARBA00022840"/>
    </source>
</evidence>
<dbReference type="Pfam" id="PF02518">
    <property type="entry name" value="HATPase_c"/>
    <property type="match status" value="1"/>
</dbReference>
<dbReference type="CDD" id="cd00082">
    <property type="entry name" value="HisKA"/>
    <property type="match status" value="1"/>
</dbReference>
<dbReference type="GO" id="GO:0005886">
    <property type="term" value="C:plasma membrane"/>
    <property type="evidence" value="ECO:0007669"/>
    <property type="project" value="UniProtKB-SubCell"/>
</dbReference>
<evidence type="ECO:0000259" key="14">
    <source>
        <dbReference type="PROSITE" id="PS50885"/>
    </source>
</evidence>
<dbReference type="PANTHER" id="PTHR43711">
    <property type="entry name" value="TWO-COMPONENT HISTIDINE KINASE"/>
    <property type="match status" value="1"/>
</dbReference>
<dbReference type="PROSITE" id="PS50109">
    <property type="entry name" value="HIS_KIN"/>
    <property type="match status" value="1"/>
</dbReference>
<feature type="domain" description="HAMP" evidence="14">
    <location>
        <begin position="195"/>
        <end position="241"/>
    </location>
</feature>
<dbReference type="SMART" id="SM00388">
    <property type="entry name" value="HisKA"/>
    <property type="match status" value="1"/>
</dbReference>
<feature type="transmembrane region" description="Helical" evidence="12">
    <location>
        <begin position="12"/>
        <end position="33"/>
    </location>
</feature>
<dbReference type="InterPro" id="IPR003594">
    <property type="entry name" value="HATPase_dom"/>
</dbReference>
<dbReference type="Gene3D" id="6.10.340.10">
    <property type="match status" value="1"/>
</dbReference>
<dbReference type="InterPro" id="IPR050736">
    <property type="entry name" value="Sensor_HK_Regulatory"/>
</dbReference>
<comment type="subcellular location">
    <subcellularLocation>
        <location evidence="2">Cell membrane</location>
        <topology evidence="2">Multi-pass membrane protein</topology>
    </subcellularLocation>
</comment>
<keyword evidence="5" id="KW-0597">Phosphoprotein</keyword>
<evidence type="ECO:0000256" key="1">
    <source>
        <dbReference type="ARBA" id="ARBA00000085"/>
    </source>
</evidence>
<evidence type="ECO:0000313" key="15">
    <source>
        <dbReference type="EMBL" id="MBB3109505.1"/>
    </source>
</evidence>
<evidence type="ECO:0000313" key="16">
    <source>
        <dbReference type="Proteomes" id="UP000570361"/>
    </source>
</evidence>
<dbReference type="InterPro" id="IPR003660">
    <property type="entry name" value="HAMP_dom"/>
</dbReference>
<dbReference type="FunFam" id="1.10.287.130:FF:000001">
    <property type="entry name" value="Two-component sensor histidine kinase"/>
    <property type="match status" value="1"/>
</dbReference>
<dbReference type="SMART" id="SM00387">
    <property type="entry name" value="HATPase_c"/>
    <property type="match status" value="1"/>
</dbReference>
<gene>
    <name evidence="15" type="ORF">FHS18_001557</name>
</gene>
<dbReference type="Pfam" id="PF00512">
    <property type="entry name" value="HisKA"/>
    <property type="match status" value="1"/>
</dbReference>
<evidence type="ECO:0000256" key="8">
    <source>
        <dbReference type="ARBA" id="ARBA00022777"/>
    </source>
</evidence>
<dbReference type="GO" id="GO:0000155">
    <property type="term" value="F:phosphorelay sensor kinase activity"/>
    <property type="evidence" value="ECO:0007669"/>
    <property type="project" value="InterPro"/>
</dbReference>
<dbReference type="PRINTS" id="PR00344">
    <property type="entry name" value="BCTRLSENSOR"/>
</dbReference>
<evidence type="ECO:0000256" key="5">
    <source>
        <dbReference type="ARBA" id="ARBA00022553"/>
    </source>
</evidence>
<evidence type="ECO:0000256" key="10">
    <source>
        <dbReference type="ARBA" id="ARBA00023012"/>
    </source>
</evidence>
<accession>A0A7W5AVG3</accession>
<keyword evidence="6" id="KW-0808">Transferase</keyword>
<evidence type="ECO:0000256" key="6">
    <source>
        <dbReference type="ARBA" id="ARBA00022679"/>
    </source>
</evidence>
<proteinExistence type="predicted"/>
<feature type="transmembrane region" description="Helical" evidence="12">
    <location>
        <begin position="165"/>
        <end position="183"/>
    </location>
</feature>
<sequence length="465" mass="51929">MNLKRERTVEVVRGIFLFALFITIGWSIAYGIINFVHERMSGDTEFARLEQEARMLGDIVTASTGGQTEEVLNELARLKGLELVFVQGDAVRRFQGQPEATEELSLSDEQLQAPVGGSMIQTVKRQALLGSGYMLVGLPVQVEGSAAGLLVIERLPGFFANYSKGLLTVYCALVVLVLIALAMRPWREELRGWMEVINAIRRIGKGDFTVTLERNRHMRGQFGELADSINDMTTNLSQMEEMRQSFISNVSHEIQSPLTSIRGFARALQEDGLEEEQRNRYYNIIETESMRLSKLSDNLLKLTSLDSDKHPFEPKPYRLDKQLRRMILACEPQWSDKDIVMDVELPELRIAADEDLLSQVWMNLLSNSIKFTPAKGVIRVHAKQQGDHIVVVLSDSGIGIAAEDVPHIFERFFKADKARDRSIGGSGLGLSIVKRILDIHGGIAEVASVLGQGTTFTVRLPAMQG</sequence>
<keyword evidence="7" id="KW-0547">Nucleotide-binding</keyword>
<dbReference type="PROSITE" id="PS50885">
    <property type="entry name" value="HAMP"/>
    <property type="match status" value="1"/>
</dbReference>
<evidence type="ECO:0000256" key="11">
    <source>
        <dbReference type="ARBA" id="ARBA00023136"/>
    </source>
</evidence>
<dbReference type="SUPFAM" id="SSF47384">
    <property type="entry name" value="Homodimeric domain of signal transducing histidine kinase"/>
    <property type="match status" value="1"/>
</dbReference>
<feature type="domain" description="Histidine kinase" evidence="13">
    <location>
        <begin position="249"/>
        <end position="464"/>
    </location>
</feature>
<keyword evidence="4" id="KW-1003">Cell membrane</keyword>
<dbReference type="EMBL" id="JACHXK010000002">
    <property type="protein sequence ID" value="MBB3109505.1"/>
    <property type="molecule type" value="Genomic_DNA"/>
</dbReference>
<keyword evidence="16" id="KW-1185">Reference proteome</keyword>
<evidence type="ECO:0000256" key="3">
    <source>
        <dbReference type="ARBA" id="ARBA00012438"/>
    </source>
</evidence>
<dbReference type="InterPro" id="IPR003661">
    <property type="entry name" value="HisK_dim/P_dom"/>
</dbReference>
<dbReference type="CDD" id="cd00075">
    <property type="entry name" value="HATPase"/>
    <property type="match status" value="1"/>
</dbReference>
<reference evidence="15 16" key="1">
    <citation type="submission" date="2020-08" db="EMBL/GenBank/DDBJ databases">
        <title>Genomic Encyclopedia of Type Strains, Phase III (KMG-III): the genomes of soil and plant-associated and newly described type strains.</title>
        <authorList>
            <person name="Whitman W."/>
        </authorList>
    </citation>
    <scope>NUCLEOTIDE SEQUENCE [LARGE SCALE GENOMIC DNA]</scope>
    <source>
        <strain evidence="15 16">CECT 5862</strain>
    </source>
</reference>
<dbReference type="FunFam" id="3.30.565.10:FF:000006">
    <property type="entry name" value="Sensor histidine kinase WalK"/>
    <property type="match status" value="1"/>
</dbReference>
<evidence type="ECO:0000259" key="13">
    <source>
        <dbReference type="PROSITE" id="PS50109"/>
    </source>
</evidence>
<keyword evidence="11 12" id="KW-0472">Membrane</keyword>
<keyword evidence="8 15" id="KW-0418">Kinase</keyword>
<dbReference type="GO" id="GO:0005524">
    <property type="term" value="F:ATP binding"/>
    <property type="evidence" value="ECO:0007669"/>
    <property type="project" value="UniProtKB-KW"/>
</dbReference>
<comment type="caution">
    <text evidence="15">The sequence shown here is derived from an EMBL/GenBank/DDBJ whole genome shotgun (WGS) entry which is preliminary data.</text>
</comment>
<dbReference type="RefSeq" id="WP_246427488.1">
    <property type="nucleotide sequence ID" value="NZ_JACHXK010000002.1"/>
</dbReference>
<evidence type="ECO:0000256" key="7">
    <source>
        <dbReference type="ARBA" id="ARBA00022741"/>
    </source>
</evidence>
<dbReference type="InterPro" id="IPR036890">
    <property type="entry name" value="HATPase_C_sf"/>
</dbReference>
<dbReference type="InterPro" id="IPR036097">
    <property type="entry name" value="HisK_dim/P_sf"/>
</dbReference>
<protein>
    <recommendedName>
        <fullName evidence="3">histidine kinase</fullName>
        <ecNumber evidence="3">2.7.13.3</ecNumber>
    </recommendedName>
</protein>
<keyword evidence="12" id="KW-1133">Transmembrane helix</keyword>
<dbReference type="PANTHER" id="PTHR43711:SF1">
    <property type="entry name" value="HISTIDINE KINASE 1"/>
    <property type="match status" value="1"/>
</dbReference>
<keyword evidence="9" id="KW-0067">ATP-binding</keyword>
<dbReference type="InterPro" id="IPR005467">
    <property type="entry name" value="His_kinase_dom"/>
</dbReference>
<name>A0A7W5AVG3_9BACL</name>
<dbReference type="InterPro" id="IPR004358">
    <property type="entry name" value="Sig_transdc_His_kin-like_C"/>
</dbReference>
<keyword evidence="10" id="KW-0902">Two-component regulatory system</keyword>
<dbReference type="SMART" id="SM00304">
    <property type="entry name" value="HAMP"/>
    <property type="match status" value="1"/>
</dbReference>
<dbReference type="EC" id="2.7.13.3" evidence="3"/>
<evidence type="ECO:0000256" key="4">
    <source>
        <dbReference type="ARBA" id="ARBA00022475"/>
    </source>
</evidence>
<dbReference type="Gene3D" id="1.10.287.130">
    <property type="match status" value="1"/>
</dbReference>
<comment type="catalytic activity">
    <reaction evidence="1">
        <text>ATP + protein L-histidine = ADP + protein N-phospho-L-histidine.</text>
        <dbReference type="EC" id="2.7.13.3"/>
    </reaction>
</comment>
<dbReference type="Gene3D" id="3.30.565.10">
    <property type="entry name" value="Histidine kinase-like ATPase, C-terminal domain"/>
    <property type="match status" value="1"/>
</dbReference>
<organism evidence="15 16">
    <name type="scientific">Paenibacillus phyllosphaerae</name>
    <dbReference type="NCBI Taxonomy" id="274593"/>
    <lineage>
        <taxon>Bacteria</taxon>
        <taxon>Bacillati</taxon>
        <taxon>Bacillota</taxon>
        <taxon>Bacilli</taxon>
        <taxon>Bacillales</taxon>
        <taxon>Paenibacillaceae</taxon>
        <taxon>Paenibacillus</taxon>
    </lineage>
</organism>
<dbReference type="AlphaFoldDB" id="A0A7W5AVG3"/>
<dbReference type="Proteomes" id="UP000570361">
    <property type="component" value="Unassembled WGS sequence"/>
</dbReference>
<dbReference type="SUPFAM" id="SSF55874">
    <property type="entry name" value="ATPase domain of HSP90 chaperone/DNA topoisomerase II/histidine kinase"/>
    <property type="match status" value="1"/>
</dbReference>
<evidence type="ECO:0000256" key="12">
    <source>
        <dbReference type="SAM" id="Phobius"/>
    </source>
</evidence>